<evidence type="ECO:0008006" key="4">
    <source>
        <dbReference type="Google" id="ProtNLM"/>
    </source>
</evidence>
<evidence type="ECO:0000313" key="3">
    <source>
        <dbReference type="Proteomes" id="UP000483004"/>
    </source>
</evidence>
<keyword evidence="3" id="KW-1185">Reference proteome</keyword>
<organism evidence="2 3">
    <name type="scientific">Actinomadura montaniterrae</name>
    <dbReference type="NCBI Taxonomy" id="1803903"/>
    <lineage>
        <taxon>Bacteria</taxon>
        <taxon>Bacillati</taxon>
        <taxon>Actinomycetota</taxon>
        <taxon>Actinomycetes</taxon>
        <taxon>Streptosporangiales</taxon>
        <taxon>Thermomonosporaceae</taxon>
        <taxon>Actinomadura</taxon>
    </lineage>
</organism>
<sequence>MAIPAPVSPALAEGLPRVVVALHAGWEETTIRFMAEQLGPRIGSPEWAAGQQRKLAAIQRDLDATVRRLAATAGPQIEQMIADAYRRGHGAPPTPARRRGLVQRVMDAMRRLWGRLPRRVSRAYARAVTLGTRAPDDRRRTVVQAELDRIASRGLVGGVDDHGRTLSLVPQVETALQTAAGNAAMDGYLDSVTAAGDDLVMVLQSAHPCPLCLPWEHRVLSVSGHTPGRPSMATARAAGLWHPRCHHQVVRYEPGVSEHLPHAARHKRGSYAATQRQRAIERHIREWKRREAAAMDDTARLLARRKVRHWQAALRQHIATHGLQRSRQRERVDFGHTPSIRHGLGD</sequence>
<gene>
    <name evidence="2" type="ORF">F9B16_09885</name>
</gene>
<dbReference type="AlphaFoldDB" id="A0A6L3VX90"/>
<dbReference type="Pfam" id="PF06152">
    <property type="entry name" value="Phage_min_cap2"/>
    <property type="match status" value="1"/>
</dbReference>
<evidence type="ECO:0000313" key="2">
    <source>
        <dbReference type="EMBL" id="KAB2384748.1"/>
    </source>
</evidence>
<accession>A0A6L3VX90</accession>
<dbReference type="InterPro" id="IPR009319">
    <property type="entry name" value="Phage_A118_VSP1"/>
</dbReference>
<dbReference type="GO" id="GO:0005198">
    <property type="term" value="F:structural molecule activity"/>
    <property type="evidence" value="ECO:0007669"/>
    <property type="project" value="InterPro"/>
</dbReference>
<dbReference type="Proteomes" id="UP000483004">
    <property type="component" value="Unassembled WGS sequence"/>
</dbReference>
<name>A0A6L3VX90_9ACTN</name>
<dbReference type="EMBL" id="WBMR01000019">
    <property type="protein sequence ID" value="KAB2384748.1"/>
    <property type="molecule type" value="Genomic_DNA"/>
</dbReference>
<proteinExistence type="predicted"/>
<dbReference type="RefSeq" id="WP_151539703.1">
    <property type="nucleotide sequence ID" value="NZ_WBMR01000019.1"/>
</dbReference>
<reference evidence="2 3" key="1">
    <citation type="submission" date="2019-09" db="EMBL/GenBank/DDBJ databases">
        <title>Actinomadura physcomitrii sp. nov., a novel actinomycete isolated from moss [Physcomitrium sphaericum (Ludw) Fuernr].</title>
        <authorList>
            <person name="Liu C."/>
            <person name="Zhuang X."/>
        </authorList>
    </citation>
    <scope>NUCLEOTIDE SEQUENCE [LARGE SCALE GENOMIC DNA]</scope>
    <source>
        <strain evidence="2 3">CYP1-1B</strain>
    </source>
</reference>
<evidence type="ECO:0000256" key="1">
    <source>
        <dbReference type="SAM" id="MobiDB-lite"/>
    </source>
</evidence>
<feature type="region of interest" description="Disordered" evidence="1">
    <location>
        <begin position="321"/>
        <end position="346"/>
    </location>
</feature>
<dbReference type="OrthoDB" id="3197444at2"/>
<protein>
    <recommendedName>
        <fullName evidence="4">Minor capsid protein</fullName>
    </recommendedName>
</protein>
<comment type="caution">
    <text evidence="2">The sequence shown here is derived from an EMBL/GenBank/DDBJ whole genome shotgun (WGS) entry which is preliminary data.</text>
</comment>